<gene>
    <name evidence="2" type="ORF">ACFSF0_12935</name>
</gene>
<reference evidence="3" key="1">
    <citation type="journal article" date="2019" name="Int. J. Syst. Evol. Microbiol.">
        <title>The Global Catalogue of Microorganisms (GCM) 10K type strain sequencing project: providing services to taxonomists for standard genome sequencing and annotation.</title>
        <authorList>
            <consortium name="The Broad Institute Genomics Platform"/>
            <consortium name="The Broad Institute Genome Sequencing Center for Infectious Disease"/>
            <person name="Wu L."/>
            <person name="Ma J."/>
        </authorList>
    </citation>
    <scope>NUCLEOTIDE SEQUENCE [LARGE SCALE GENOMIC DNA]</scope>
    <source>
        <strain evidence="3">LMG 29247</strain>
    </source>
</reference>
<dbReference type="SUPFAM" id="SSF53474">
    <property type="entry name" value="alpha/beta-Hydrolases"/>
    <property type="match status" value="1"/>
</dbReference>
<dbReference type="Proteomes" id="UP001597304">
    <property type="component" value="Unassembled WGS sequence"/>
</dbReference>
<dbReference type="EMBL" id="JBHUEJ010000027">
    <property type="protein sequence ID" value="MFD1711520.1"/>
    <property type="molecule type" value="Genomic_DNA"/>
</dbReference>
<organism evidence="2 3">
    <name type="scientific">Ottowia flava</name>
    <dbReference type="NCBI Taxonomy" id="2675430"/>
    <lineage>
        <taxon>Bacteria</taxon>
        <taxon>Pseudomonadati</taxon>
        <taxon>Pseudomonadota</taxon>
        <taxon>Betaproteobacteria</taxon>
        <taxon>Burkholderiales</taxon>
        <taxon>Comamonadaceae</taxon>
        <taxon>Ottowia</taxon>
    </lineage>
</organism>
<evidence type="ECO:0000313" key="2">
    <source>
        <dbReference type="EMBL" id="MFD1711520.1"/>
    </source>
</evidence>
<keyword evidence="3" id="KW-1185">Reference proteome</keyword>
<proteinExistence type="predicted"/>
<dbReference type="PANTHER" id="PTHR11614">
    <property type="entry name" value="PHOSPHOLIPASE-RELATED"/>
    <property type="match status" value="1"/>
</dbReference>
<evidence type="ECO:0000259" key="1">
    <source>
        <dbReference type="Pfam" id="PF12146"/>
    </source>
</evidence>
<dbReference type="Gene3D" id="3.40.50.1820">
    <property type="entry name" value="alpha/beta hydrolase"/>
    <property type="match status" value="1"/>
</dbReference>
<dbReference type="InterPro" id="IPR029058">
    <property type="entry name" value="AB_hydrolase_fold"/>
</dbReference>
<dbReference type="RefSeq" id="WP_147913693.1">
    <property type="nucleotide sequence ID" value="NZ_JBHUEJ010000027.1"/>
</dbReference>
<name>A0ABW4KYQ8_9BURK</name>
<comment type="caution">
    <text evidence="2">The sequence shown here is derived from an EMBL/GenBank/DDBJ whole genome shotgun (WGS) entry which is preliminary data.</text>
</comment>
<dbReference type="InterPro" id="IPR051044">
    <property type="entry name" value="MAG_DAG_Lipase"/>
</dbReference>
<evidence type="ECO:0000313" key="3">
    <source>
        <dbReference type="Proteomes" id="UP001597304"/>
    </source>
</evidence>
<dbReference type="InterPro" id="IPR022742">
    <property type="entry name" value="Hydrolase_4"/>
</dbReference>
<feature type="domain" description="Serine aminopeptidase S33" evidence="1">
    <location>
        <begin position="31"/>
        <end position="263"/>
    </location>
</feature>
<keyword evidence="2" id="KW-0378">Hydrolase</keyword>
<accession>A0ABW4KYQ8</accession>
<protein>
    <submittedName>
        <fullName evidence="2">Alpha/beta hydrolase</fullName>
    </submittedName>
</protein>
<dbReference type="Pfam" id="PF12146">
    <property type="entry name" value="Hydrolase_4"/>
    <property type="match status" value="1"/>
</dbReference>
<dbReference type="GO" id="GO:0016787">
    <property type="term" value="F:hydrolase activity"/>
    <property type="evidence" value="ECO:0007669"/>
    <property type="project" value="UniProtKB-KW"/>
</dbReference>
<sequence length="292" mass="32220">MSSDVTPTLPGSALDDTLALHDWPLSIGWPIRGQVLMLHGLGEHIGHYTDLADSLNQWGFAVRGYDHYGHGESSGQRGELPQDDRLIQDLAAVIDDTRARMDDRLPLILFGHCLGGLVAARLVSQKLRRIDGLVLSSPPLRAGLGFAQRALVRSLNAIVPQWPLGIGVPPEMLTHDVTMAQAFRLDALQHDRMSARLAHFLVSAGPAVLARAPRWKVPTLLLYAGQDKLVDPAGSRQFAQTAPPEVVTSHGFPMHFHALFHELQRQPVYDMLQQWLWSRYPAMALEWSGAPA</sequence>